<dbReference type="InterPro" id="IPR013751">
    <property type="entry name" value="ACP_syn_III_N"/>
</dbReference>
<accession>H5UQ43</accession>
<evidence type="ECO:0000256" key="3">
    <source>
        <dbReference type="ARBA" id="ARBA00022490"/>
    </source>
</evidence>
<evidence type="ECO:0000313" key="12">
    <source>
        <dbReference type="EMBL" id="GAB47848.1"/>
    </source>
</evidence>
<dbReference type="InterPro" id="IPR016039">
    <property type="entry name" value="Thiolase-like"/>
</dbReference>
<keyword evidence="5" id="KW-0808">Transferase</keyword>
<evidence type="ECO:0000256" key="5">
    <source>
        <dbReference type="ARBA" id="ARBA00022679"/>
    </source>
</evidence>
<dbReference type="NCBIfam" id="NF006829">
    <property type="entry name" value="PRK09352.1"/>
    <property type="match status" value="1"/>
</dbReference>
<comment type="caution">
    <text evidence="12">The sequence shown here is derived from an EMBL/GenBank/DDBJ whole genome shotgun (WGS) entry which is preliminary data.</text>
</comment>
<dbReference type="Pfam" id="PF08545">
    <property type="entry name" value="ACP_syn_III"/>
    <property type="match status" value="1"/>
</dbReference>
<dbReference type="PANTHER" id="PTHR34069:SF2">
    <property type="entry name" value="BETA-KETOACYL-[ACYL-CARRIER-PROTEIN] SYNTHASE III"/>
    <property type="match status" value="1"/>
</dbReference>
<feature type="domain" description="Beta-ketoacyl-[acyl-carrier-protein] synthase III N-terminal" evidence="11">
    <location>
        <begin position="106"/>
        <end position="182"/>
    </location>
</feature>
<dbReference type="InterPro" id="IPR004655">
    <property type="entry name" value="FabH"/>
</dbReference>
<dbReference type="CDD" id="cd00830">
    <property type="entry name" value="KAS_III"/>
    <property type="match status" value="1"/>
</dbReference>
<dbReference type="STRING" id="1089455.MOPEL_029_01300"/>
<evidence type="ECO:0000256" key="6">
    <source>
        <dbReference type="ARBA" id="ARBA00022832"/>
    </source>
</evidence>
<keyword evidence="6" id="KW-0276">Fatty acid metabolism</keyword>
<keyword evidence="13" id="KW-1185">Reference proteome</keyword>
<comment type="similarity">
    <text evidence="2">Belongs to the thiolase-like superfamily. FabH family.</text>
</comment>
<protein>
    <submittedName>
        <fullName evidence="12">3-oxoacyl-[acyl-carrier-protein] synthase III</fullName>
    </submittedName>
</protein>
<sequence>MNIAVWGTGAYVPDRVVDNDEVGRRAGVNDEWITSKTGIKERRWVANEQATSDLAIAAARQAVEASGVAVAELTTIIVATSSPDHPQPPTAVYVQEALGAQNAAAFDMNAVCSGFVFAMAVGARMIAGGGGYALVIGADVYSRILNPEDRRTVVLFGDGAGAVVLGPSKDSCHGVVATQLHTFGDLNDRIIVPAGGSRLPMEDRHHETGLAYFTMQGRAVKEFVLRQLPPLVADFLASAGVSPDEVDHFVPHQANGLMLTELLPALKLTNAEMHDTVIRYGNTGAASVGITLDDAARAGRLSSGDLVLLAGFGGGMAAGLALLRW</sequence>
<dbReference type="Pfam" id="PF08541">
    <property type="entry name" value="ACP_syn_III_C"/>
    <property type="match status" value="1"/>
</dbReference>
<evidence type="ECO:0000313" key="13">
    <source>
        <dbReference type="Proteomes" id="UP000004367"/>
    </source>
</evidence>
<dbReference type="SUPFAM" id="SSF53901">
    <property type="entry name" value="Thiolase-like"/>
    <property type="match status" value="1"/>
</dbReference>
<evidence type="ECO:0000256" key="8">
    <source>
        <dbReference type="ARBA" id="ARBA00023160"/>
    </source>
</evidence>
<comment type="pathway">
    <text evidence="1">Lipid metabolism.</text>
</comment>
<dbReference type="AlphaFoldDB" id="H5UQ43"/>
<reference evidence="12 13" key="1">
    <citation type="submission" date="2012-02" db="EMBL/GenBank/DDBJ databases">
        <title>Whole genome shotgun sequence of Mobilicoccus pelagius NBRC 104925.</title>
        <authorList>
            <person name="Yoshida Y."/>
            <person name="Hosoyama A."/>
            <person name="Tsuchikane K."/>
            <person name="Katsumata H."/>
            <person name="Yamazaki S."/>
            <person name="Fujita N."/>
        </authorList>
    </citation>
    <scope>NUCLEOTIDE SEQUENCE [LARGE SCALE GENOMIC DNA]</scope>
    <source>
        <strain evidence="12 13">NBRC 104925</strain>
    </source>
</reference>
<dbReference type="OrthoDB" id="9815506at2"/>
<dbReference type="eggNOG" id="COG0332">
    <property type="taxonomic scope" value="Bacteria"/>
</dbReference>
<evidence type="ECO:0000256" key="9">
    <source>
        <dbReference type="ARBA" id="ARBA00023315"/>
    </source>
</evidence>
<organism evidence="12 13">
    <name type="scientific">Mobilicoccus pelagius NBRC 104925</name>
    <dbReference type="NCBI Taxonomy" id="1089455"/>
    <lineage>
        <taxon>Bacteria</taxon>
        <taxon>Bacillati</taxon>
        <taxon>Actinomycetota</taxon>
        <taxon>Actinomycetes</taxon>
        <taxon>Micrococcales</taxon>
        <taxon>Dermatophilaceae</taxon>
        <taxon>Mobilicoccus</taxon>
    </lineage>
</organism>
<feature type="domain" description="Beta-ketoacyl-[acyl-carrier-protein] synthase III C-terminal" evidence="10">
    <location>
        <begin position="236"/>
        <end position="325"/>
    </location>
</feature>
<name>H5UQ43_9MICO</name>
<dbReference type="RefSeq" id="WP_009481746.1">
    <property type="nucleotide sequence ID" value="NZ_BAFE01000027.1"/>
</dbReference>
<evidence type="ECO:0000259" key="10">
    <source>
        <dbReference type="Pfam" id="PF08541"/>
    </source>
</evidence>
<keyword evidence="3" id="KW-0963">Cytoplasm</keyword>
<dbReference type="Gene3D" id="3.40.47.10">
    <property type="match status" value="1"/>
</dbReference>
<proteinExistence type="inferred from homology"/>
<dbReference type="EMBL" id="BAFE01000027">
    <property type="protein sequence ID" value="GAB47848.1"/>
    <property type="molecule type" value="Genomic_DNA"/>
</dbReference>
<dbReference type="GO" id="GO:0004315">
    <property type="term" value="F:3-oxoacyl-[acyl-carrier-protein] synthase activity"/>
    <property type="evidence" value="ECO:0007669"/>
    <property type="project" value="InterPro"/>
</dbReference>
<dbReference type="InterPro" id="IPR013747">
    <property type="entry name" value="ACP_syn_III_C"/>
</dbReference>
<dbReference type="PANTHER" id="PTHR34069">
    <property type="entry name" value="3-OXOACYL-[ACYL-CARRIER-PROTEIN] SYNTHASE 3"/>
    <property type="match status" value="1"/>
</dbReference>
<dbReference type="GO" id="GO:0006633">
    <property type="term" value="P:fatty acid biosynthetic process"/>
    <property type="evidence" value="ECO:0007669"/>
    <property type="project" value="UniProtKB-KW"/>
</dbReference>
<gene>
    <name evidence="12" type="primary">fabH</name>
    <name evidence="12" type="ORF">MOPEL_029_01300</name>
</gene>
<evidence type="ECO:0000256" key="1">
    <source>
        <dbReference type="ARBA" id="ARBA00005189"/>
    </source>
</evidence>
<keyword evidence="7" id="KW-0443">Lipid metabolism</keyword>
<evidence type="ECO:0000256" key="7">
    <source>
        <dbReference type="ARBA" id="ARBA00023098"/>
    </source>
</evidence>
<evidence type="ECO:0000256" key="2">
    <source>
        <dbReference type="ARBA" id="ARBA00008642"/>
    </source>
</evidence>
<dbReference type="NCBIfam" id="TIGR00747">
    <property type="entry name" value="fabH"/>
    <property type="match status" value="1"/>
</dbReference>
<evidence type="ECO:0000256" key="4">
    <source>
        <dbReference type="ARBA" id="ARBA00022516"/>
    </source>
</evidence>
<evidence type="ECO:0000259" key="11">
    <source>
        <dbReference type="Pfam" id="PF08545"/>
    </source>
</evidence>
<dbReference type="Proteomes" id="UP000004367">
    <property type="component" value="Unassembled WGS sequence"/>
</dbReference>
<dbReference type="GO" id="GO:0044550">
    <property type="term" value="P:secondary metabolite biosynthetic process"/>
    <property type="evidence" value="ECO:0007669"/>
    <property type="project" value="TreeGrafter"/>
</dbReference>
<keyword evidence="9" id="KW-0012">Acyltransferase</keyword>
<keyword evidence="4" id="KW-0444">Lipid biosynthesis</keyword>
<keyword evidence="8" id="KW-0275">Fatty acid biosynthesis</keyword>